<dbReference type="InParanoid" id="B7PT68"/>
<gene>
    <name evidence="2" type="ORF">IscW_ISCW019285</name>
</gene>
<feature type="compositionally biased region" description="Polar residues" evidence="1">
    <location>
        <begin position="95"/>
        <end position="109"/>
    </location>
</feature>
<dbReference type="PaxDb" id="6945-B7PT68"/>
<reference evidence="2 4" key="1">
    <citation type="submission" date="2008-03" db="EMBL/GenBank/DDBJ databases">
        <title>Annotation of Ixodes scapularis.</title>
        <authorList>
            <consortium name="Ixodes scapularis Genome Project Consortium"/>
            <person name="Caler E."/>
            <person name="Hannick L.I."/>
            <person name="Bidwell S."/>
            <person name="Joardar V."/>
            <person name="Thiagarajan M."/>
            <person name="Amedeo P."/>
            <person name="Galinsky K.J."/>
            <person name="Schobel S."/>
            <person name="Inman J."/>
            <person name="Hostetler J."/>
            <person name="Miller J."/>
            <person name="Hammond M."/>
            <person name="Megy K."/>
            <person name="Lawson D."/>
            <person name="Kodira C."/>
            <person name="Sutton G."/>
            <person name="Meyer J."/>
            <person name="Hill C.A."/>
            <person name="Birren B."/>
            <person name="Nene V."/>
            <person name="Collins F."/>
            <person name="Alarcon-Chaidez F."/>
            <person name="Wikel S."/>
            <person name="Strausberg R."/>
        </authorList>
    </citation>
    <scope>NUCLEOTIDE SEQUENCE [LARGE SCALE GENOMIC DNA]</scope>
    <source>
        <strain evidence="4">Wikel</strain>
        <strain evidence="2">Wikel colony</strain>
    </source>
</reference>
<feature type="compositionally biased region" description="Polar residues" evidence="1">
    <location>
        <begin position="144"/>
        <end position="154"/>
    </location>
</feature>
<evidence type="ECO:0000313" key="3">
    <source>
        <dbReference type="EnsemblMetazoa" id="ISCW019285-PA"/>
    </source>
</evidence>
<organism>
    <name type="scientific">Ixodes scapularis</name>
    <name type="common">Black-legged tick</name>
    <name type="synonym">Deer tick</name>
    <dbReference type="NCBI Taxonomy" id="6945"/>
    <lineage>
        <taxon>Eukaryota</taxon>
        <taxon>Metazoa</taxon>
        <taxon>Ecdysozoa</taxon>
        <taxon>Arthropoda</taxon>
        <taxon>Chelicerata</taxon>
        <taxon>Arachnida</taxon>
        <taxon>Acari</taxon>
        <taxon>Parasitiformes</taxon>
        <taxon>Ixodida</taxon>
        <taxon>Ixodoidea</taxon>
        <taxon>Ixodidae</taxon>
        <taxon>Ixodinae</taxon>
        <taxon>Ixodes</taxon>
    </lineage>
</organism>
<evidence type="ECO:0000256" key="1">
    <source>
        <dbReference type="SAM" id="MobiDB-lite"/>
    </source>
</evidence>
<keyword evidence="4" id="KW-1185">Reference proteome</keyword>
<protein>
    <submittedName>
        <fullName evidence="2 3">Uncharacterized protein</fullName>
    </submittedName>
</protein>
<dbReference type="VEuPathDB" id="VectorBase:ISCI019285"/>
<dbReference type="EMBL" id="ABJB010349184">
    <property type="status" value="NOT_ANNOTATED_CDS"/>
    <property type="molecule type" value="Genomic_DNA"/>
</dbReference>
<feature type="compositionally biased region" description="Basic and acidic residues" evidence="1">
    <location>
        <begin position="43"/>
        <end position="56"/>
    </location>
</feature>
<reference evidence="3" key="2">
    <citation type="submission" date="2020-05" db="UniProtKB">
        <authorList>
            <consortium name="EnsemblMetazoa"/>
        </authorList>
    </citation>
    <scope>IDENTIFICATION</scope>
    <source>
        <strain evidence="3">wikel</strain>
    </source>
</reference>
<feature type="compositionally biased region" description="Low complexity" evidence="1">
    <location>
        <begin position="57"/>
        <end position="73"/>
    </location>
</feature>
<dbReference type="EMBL" id="DS783964">
    <property type="protein sequence ID" value="EEC09787.1"/>
    <property type="molecule type" value="Genomic_DNA"/>
</dbReference>
<dbReference type="Proteomes" id="UP000001555">
    <property type="component" value="Unassembled WGS sequence"/>
</dbReference>
<dbReference type="EnsemblMetazoa" id="ISCW019285-RA">
    <property type="protein sequence ID" value="ISCW019285-PA"/>
    <property type="gene ID" value="ISCW019285"/>
</dbReference>
<accession>B7PT68</accession>
<dbReference type="HOGENOM" id="CLU_1837300_0_0_1"/>
<dbReference type="VEuPathDB" id="VectorBase:ISCW019285"/>
<name>B7PT68_IXOSC</name>
<feature type="region of interest" description="Disordered" evidence="1">
    <location>
        <begin position="34"/>
        <end position="154"/>
    </location>
</feature>
<proteinExistence type="predicted"/>
<evidence type="ECO:0000313" key="2">
    <source>
        <dbReference type="EMBL" id="EEC09787.1"/>
    </source>
</evidence>
<evidence type="ECO:0000313" key="4">
    <source>
        <dbReference type="Proteomes" id="UP000001555"/>
    </source>
</evidence>
<sequence length="154" mass="16463">MPDEAGATLPETLPVAPAPKVCSAVDAYTQWSEVTKDPPVSSDSERLVIMEKESPAARDSSLSSLAARSNSVAPMTAGTKKSTNSLDLSDHSDITDPSDNSDPANTRWGQAQDAKRVISSSTSRSPRSRDNDGRRPKKPRPGSRDTSFNSAEDF</sequence>
<dbReference type="AlphaFoldDB" id="B7PT68"/>